<dbReference type="PANTHER" id="PTHR30273">
    <property type="entry name" value="PERIPLASMIC SIGNAL SENSOR AND SIGMA FACTOR ACTIVATOR FECR-RELATED"/>
    <property type="match status" value="1"/>
</dbReference>
<protein>
    <submittedName>
        <fullName evidence="4">FecR domain-containing protein</fullName>
    </submittedName>
</protein>
<organism evidence="4 5">
    <name type="scientific">Brevundimonas guildfordensis</name>
    <dbReference type="NCBI Taxonomy" id="2762241"/>
    <lineage>
        <taxon>Bacteria</taxon>
        <taxon>Pseudomonadati</taxon>
        <taxon>Pseudomonadota</taxon>
        <taxon>Alphaproteobacteria</taxon>
        <taxon>Caulobacterales</taxon>
        <taxon>Caulobacteraceae</taxon>
        <taxon>Brevundimonas</taxon>
    </lineage>
</organism>
<evidence type="ECO:0000313" key="4">
    <source>
        <dbReference type="EMBL" id="MBD7939941.1"/>
    </source>
</evidence>
<accession>A0ABR8QWL5</accession>
<evidence type="ECO:0000259" key="2">
    <source>
        <dbReference type="Pfam" id="PF04773"/>
    </source>
</evidence>
<keyword evidence="1" id="KW-0472">Membrane</keyword>
<name>A0ABR8QWL5_9CAUL</name>
<reference evidence="4 5" key="1">
    <citation type="submission" date="2020-08" db="EMBL/GenBank/DDBJ databases">
        <title>A Genomic Blueprint of the Chicken Gut Microbiome.</title>
        <authorList>
            <person name="Gilroy R."/>
            <person name="Ravi A."/>
            <person name="Getino M."/>
            <person name="Pursley I."/>
            <person name="Horton D.L."/>
            <person name="Alikhan N.-F."/>
            <person name="Baker D."/>
            <person name="Gharbi K."/>
            <person name="Hall N."/>
            <person name="Watson M."/>
            <person name="Adriaenssens E.M."/>
            <person name="Foster-Nyarko E."/>
            <person name="Jarju S."/>
            <person name="Secka A."/>
            <person name="Antonio M."/>
            <person name="Oren A."/>
            <person name="Chaudhuri R."/>
            <person name="La Ragione R.M."/>
            <person name="Hildebrand F."/>
            <person name="Pallen M.J."/>
        </authorList>
    </citation>
    <scope>NUCLEOTIDE SEQUENCE [LARGE SCALE GENOMIC DNA]</scope>
    <source>
        <strain evidence="4 5">Sa3CVA3</strain>
    </source>
</reference>
<evidence type="ECO:0000259" key="3">
    <source>
        <dbReference type="Pfam" id="PF16220"/>
    </source>
</evidence>
<feature type="transmembrane region" description="Helical" evidence="1">
    <location>
        <begin position="90"/>
        <end position="112"/>
    </location>
</feature>
<dbReference type="RefSeq" id="WP_191742432.1">
    <property type="nucleotide sequence ID" value="NZ_JACSQU010000001.1"/>
</dbReference>
<dbReference type="Proteomes" id="UP000638918">
    <property type="component" value="Unassembled WGS sequence"/>
</dbReference>
<feature type="domain" description="FecR N-terminal" evidence="3">
    <location>
        <begin position="13"/>
        <end position="52"/>
    </location>
</feature>
<dbReference type="PIRSF" id="PIRSF018266">
    <property type="entry name" value="FecR"/>
    <property type="match status" value="1"/>
</dbReference>
<dbReference type="InterPro" id="IPR032623">
    <property type="entry name" value="FecR_N"/>
</dbReference>
<keyword evidence="5" id="KW-1185">Reference proteome</keyword>
<dbReference type="Gene3D" id="3.55.50.30">
    <property type="match status" value="1"/>
</dbReference>
<keyword evidence="1" id="KW-0812">Transmembrane</keyword>
<dbReference type="Pfam" id="PF04773">
    <property type="entry name" value="FecR"/>
    <property type="match status" value="1"/>
</dbReference>
<sequence>MTIDKERDARRHEAATWFARLGQKRVSTTDIHDFFEWRKDPDNARAYERVEKAWDTSRTLAEDPDIAALTAEALGQAPPRVRARHMVSRLWKPIAAGAMALAALGLVSVWTLNRPQAYATGVGEQRSLRLADGSQVVLDTNSRVEVRLRSDRRSVILISGQAFFDVEGDPARPFIVAAGDTTVTAVGTRFDVRKLGQGAKVTLIEGRVDVGTSGMSKPAWSLTPGQQVVTARRSPQVQSVDAARETSWTTGRLIFAATPIQEAIAEVSRYSDRRIELKDAGIAQIPVSGAFDTGDTDAFIAALSDLYGVTASTGADGAIILEAPIT</sequence>
<dbReference type="InterPro" id="IPR012373">
    <property type="entry name" value="Ferrdict_sens_TM"/>
</dbReference>
<dbReference type="EMBL" id="JACSQU010000001">
    <property type="protein sequence ID" value="MBD7939941.1"/>
    <property type="molecule type" value="Genomic_DNA"/>
</dbReference>
<dbReference type="InterPro" id="IPR006860">
    <property type="entry name" value="FecR"/>
</dbReference>
<evidence type="ECO:0000313" key="5">
    <source>
        <dbReference type="Proteomes" id="UP000638918"/>
    </source>
</evidence>
<dbReference type="Pfam" id="PF16220">
    <property type="entry name" value="DUF4880"/>
    <property type="match status" value="1"/>
</dbReference>
<gene>
    <name evidence="4" type="ORF">H9656_00870</name>
</gene>
<evidence type="ECO:0000256" key="1">
    <source>
        <dbReference type="SAM" id="Phobius"/>
    </source>
</evidence>
<dbReference type="Gene3D" id="2.60.120.1440">
    <property type="match status" value="1"/>
</dbReference>
<feature type="domain" description="FecR protein" evidence="2">
    <location>
        <begin position="117"/>
        <end position="208"/>
    </location>
</feature>
<proteinExistence type="predicted"/>
<comment type="caution">
    <text evidence="4">The sequence shown here is derived from an EMBL/GenBank/DDBJ whole genome shotgun (WGS) entry which is preliminary data.</text>
</comment>
<dbReference type="PANTHER" id="PTHR30273:SF2">
    <property type="entry name" value="PROTEIN FECR"/>
    <property type="match status" value="1"/>
</dbReference>
<keyword evidence="1" id="KW-1133">Transmembrane helix</keyword>